<dbReference type="SUPFAM" id="SSF55729">
    <property type="entry name" value="Acyl-CoA N-acyltransferases (Nat)"/>
    <property type="match status" value="1"/>
</dbReference>
<dbReference type="RefSeq" id="WP_296950874.1">
    <property type="nucleotide sequence ID" value="NZ_LT599021.1"/>
</dbReference>
<proteinExistence type="predicted"/>
<protein>
    <recommendedName>
        <fullName evidence="2">N-acetyltransferase domain-containing protein</fullName>
    </recommendedName>
</protein>
<reference evidence="1" key="1">
    <citation type="submission" date="2016-04" db="EMBL/GenBank/DDBJ databases">
        <authorList>
            <person name="Evans L.H."/>
            <person name="Alamgir A."/>
            <person name="Owens N."/>
            <person name="Weber N.D."/>
            <person name="Virtaneva K."/>
            <person name="Barbian K."/>
            <person name="Babar A."/>
            <person name="Rosenke K."/>
        </authorList>
    </citation>
    <scope>NUCLEOTIDE SEQUENCE</scope>
    <source>
        <strain evidence="1">86-2</strain>
    </source>
</reference>
<sequence>MSIVIKAINSGDNNLKKAFVKFPINTLYKDCPFYVPPLISDELESLDTKKNPAFDFCEMQLFLAYKNDKIVGRIAAIINHRANEIWNKKQGRFSFVDFIDDNEVVEALFSAAEKWLKEKGMDTIIGPIGFTDLDPEGLLIEGYDKISTMATRYSYPYYRTQIERLGFEKDADWNEFYIPIPAHTPERHQRIATMIGERYGLKLLSFHNFKQVTPYVSKLFKCLNKAYEPLYGFSALTQHQIDYYVKKYVPLLRWDVVQIVIKEDTDEVVGFGVGIPSLSAALIKSRGKLFPFGWFQLIKALKSKNNKTVDLMIMGVLPEYQGKGVNAMIFNGFIPSAYKSGFRFAESNPELEMNNKMQSLWDGFEATNHKRRRAYIKKLK</sequence>
<dbReference type="PANTHER" id="PTHR41368:SF1">
    <property type="entry name" value="PROTEIN YGHO"/>
    <property type="match status" value="1"/>
</dbReference>
<dbReference type="InterPro" id="IPR039968">
    <property type="entry name" value="BcerS-like"/>
</dbReference>
<evidence type="ECO:0000313" key="1">
    <source>
        <dbReference type="EMBL" id="SBW05561.1"/>
    </source>
</evidence>
<dbReference type="AlphaFoldDB" id="A0A212K1I3"/>
<dbReference type="PANTHER" id="PTHR41368">
    <property type="entry name" value="PROTEIN YGHO"/>
    <property type="match status" value="1"/>
</dbReference>
<organism evidence="1">
    <name type="scientific">uncultured Dysgonomonas sp</name>
    <dbReference type="NCBI Taxonomy" id="206096"/>
    <lineage>
        <taxon>Bacteria</taxon>
        <taxon>Pseudomonadati</taxon>
        <taxon>Bacteroidota</taxon>
        <taxon>Bacteroidia</taxon>
        <taxon>Bacteroidales</taxon>
        <taxon>Dysgonomonadaceae</taxon>
        <taxon>Dysgonomonas</taxon>
        <taxon>environmental samples</taxon>
    </lineage>
</organism>
<accession>A0A212K1I3</accession>
<name>A0A212K1I3_9BACT</name>
<dbReference type="InterPro" id="IPR016181">
    <property type="entry name" value="Acyl_CoA_acyltransferase"/>
</dbReference>
<dbReference type="Gene3D" id="3.40.630.30">
    <property type="match status" value="1"/>
</dbReference>
<evidence type="ECO:0008006" key="2">
    <source>
        <dbReference type="Google" id="ProtNLM"/>
    </source>
</evidence>
<dbReference type="EMBL" id="FLUL01000001">
    <property type="protein sequence ID" value="SBW05561.1"/>
    <property type="molecule type" value="Genomic_DNA"/>
</dbReference>
<gene>
    <name evidence="1" type="ORF">KL86DYS2_12813</name>
</gene>